<organism evidence="3 4">
    <name type="scientific">Apibacter muscae</name>
    <dbReference type="NCBI Taxonomy" id="2509004"/>
    <lineage>
        <taxon>Bacteria</taxon>
        <taxon>Pseudomonadati</taxon>
        <taxon>Bacteroidota</taxon>
        <taxon>Flavobacteriia</taxon>
        <taxon>Flavobacteriales</taxon>
        <taxon>Weeksellaceae</taxon>
        <taxon>Apibacter</taxon>
    </lineage>
</organism>
<feature type="transmembrane region" description="Helical" evidence="2">
    <location>
        <begin position="77"/>
        <end position="97"/>
    </location>
</feature>
<dbReference type="AlphaFoldDB" id="A0A563DC22"/>
<dbReference type="RefSeq" id="WP_146292877.1">
    <property type="nucleotide sequence ID" value="NZ_SELH01000022.1"/>
</dbReference>
<accession>A0A563DC22</accession>
<feature type="compositionally biased region" description="Basic and acidic residues" evidence="1">
    <location>
        <begin position="487"/>
        <end position="498"/>
    </location>
</feature>
<keyword evidence="2" id="KW-0812">Transmembrane</keyword>
<protein>
    <recommendedName>
        <fullName evidence="5">DUF4280 domain-containing protein</fullName>
    </recommendedName>
</protein>
<comment type="caution">
    <text evidence="3">The sequence shown here is derived from an EMBL/GenBank/DDBJ whole genome shotgun (WGS) entry which is preliminary data.</text>
</comment>
<evidence type="ECO:0008006" key="5">
    <source>
        <dbReference type="Google" id="ProtNLM"/>
    </source>
</evidence>
<reference evidence="3 4" key="1">
    <citation type="submission" date="2019-02" db="EMBL/GenBank/DDBJ databases">
        <title>Apibacter muscae sp. nov.: a novel member of the house fly microbiota.</title>
        <authorList>
            <person name="Park R."/>
        </authorList>
    </citation>
    <scope>NUCLEOTIDE SEQUENCE [LARGE SCALE GENOMIC DNA]</scope>
    <source>
        <strain evidence="3 4">AL1</strain>
    </source>
</reference>
<dbReference type="Proteomes" id="UP000319499">
    <property type="component" value="Unassembled WGS sequence"/>
</dbReference>
<dbReference type="EMBL" id="SELH01000022">
    <property type="protein sequence ID" value="TWP27483.1"/>
    <property type="molecule type" value="Genomic_DNA"/>
</dbReference>
<feature type="transmembrane region" description="Helical" evidence="2">
    <location>
        <begin position="53"/>
        <end position="71"/>
    </location>
</feature>
<gene>
    <name evidence="3" type="ORF">ETU09_07490</name>
</gene>
<keyword evidence="4" id="KW-1185">Reference proteome</keyword>
<sequence>MANEIFDESHYFMCEGGLKPASLKTSQENVLLENNKYYLTEYSLKCKGIDFSCRWVALLVAIIAAAIALLMSCPAGWVLLAAIAGAAGGALLAGKICGDKAAIVRVWLVIKDDVVFGEHKAVSNHKPQHLNCRAFGYNIVYKPNVTSEFEAICIFGGNVLMTGLEAFMYVYAFRGGGTLLTKPMTFFRNFGVNYLKTISKYGMLGRGVFGAWGGANAYYMSDTEGFNANEVAKASAQSFFFAETAAYHAVTERDPQSIALLLSMGGIPAGGKTGQRNSLGMEKVADATKADLANSVEGVKNNMRSAVNKAIEFRDKLRVQEKGKGANEKSRVLSVENKTAKEHAYEEMQRRIIQVENKDINPNTGKPYGKSYIPKSLEVAVNKKTGEIIIGRNGTLNKGNPKPKLDSKTEKIFNESSLENWNERNCSEADVVEQIHRKGQNVEDYEYHAVERDPVTGEIRDKHTCRNCDVNMKDAIERGDVTSNTPESKERRDMNKNN</sequence>
<evidence type="ECO:0000313" key="4">
    <source>
        <dbReference type="Proteomes" id="UP000319499"/>
    </source>
</evidence>
<feature type="region of interest" description="Disordered" evidence="1">
    <location>
        <begin position="476"/>
        <end position="498"/>
    </location>
</feature>
<evidence type="ECO:0000256" key="2">
    <source>
        <dbReference type="SAM" id="Phobius"/>
    </source>
</evidence>
<keyword evidence="2" id="KW-1133">Transmembrane helix</keyword>
<evidence type="ECO:0000256" key="1">
    <source>
        <dbReference type="SAM" id="MobiDB-lite"/>
    </source>
</evidence>
<keyword evidence="2" id="KW-0472">Membrane</keyword>
<evidence type="ECO:0000313" key="3">
    <source>
        <dbReference type="EMBL" id="TWP27483.1"/>
    </source>
</evidence>
<name>A0A563DC22_9FLAO</name>
<proteinExistence type="predicted"/>